<name>A0A923PKW3_9BACT</name>
<organism evidence="1 2">
    <name type="scientific">Neolewinella lacunae</name>
    <dbReference type="NCBI Taxonomy" id="1517758"/>
    <lineage>
        <taxon>Bacteria</taxon>
        <taxon>Pseudomonadati</taxon>
        <taxon>Bacteroidota</taxon>
        <taxon>Saprospiria</taxon>
        <taxon>Saprospirales</taxon>
        <taxon>Lewinellaceae</taxon>
        <taxon>Neolewinella</taxon>
    </lineage>
</organism>
<keyword evidence="2" id="KW-1185">Reference proteome</keyword>
<gene>
    <name evidence="1" type="ORF">H9S92_17285</name>
</gene>
<dbReference type="RefSeq" id="WP_187467952.1">
    <property type="nucleotide sequence ID" value="NZ_JACSIT010000142.1"/>
</dbReference>
<evidence type="ECO:0000313" key="1">
    <source>
        <dbReference type="EMBL" id="MBC6995925.1"/>
    </source>
</evidence>
<accession>A0A923PKW3</accession>
<proteinExistence type="predicted"/>
<protein>
    <submittedName>
        <fullName evidence="1">Uncharacterized protein</fullName>
    </submittedName>
</protein>
<reference evidence="1" key="1">
    <citation type="submission" date="2020-08" db="EMBL/GenBank/DDBJ databases">
        <title>Lewinella bacteria from marine environments.</title>
        <authorList>
            <person name="Zhong Y."/>
        </authorList>
    </citation>
    <scope>NUCLEOTIDE SEQUENCE</scope>
    <source>
        <strain evidence="1">KCTC 42187</strain>
    </source>
</reference>
<sequence length="188" mass="21597">MKNSIFIILITCMFSCETENERDFAAIDFDFNIHDNDYIFCNTVHTPLALRITNIFPYSVGIIKYSEKESSCLDHLSMVNYQVNEKEEIFGFSRGVGSFFSPPTVDTLTVGESRIYLLDSFGIYNRLSTDIEVDFSQYYYAYKNLATGSEESFSIVVYLSPERIPKQSFLEIKDGATVPFKVYQTTNE</sequence>
<dbReference type="EMBL" id="JACSIT010000142">
    <property type="protein sequence ID" value="MBC6995925.1"/>
    <property type="molecule type" value="Genomic_DNA"/>
</dbReference>
<comment type="caution">
    <text evidence="1">The sequence shown here is derived from an EMBL/GenBank/DDBJ whole genome shotgun (WGS) entry which is preliminary data.</text>
</comment>
<dbReference type="Proteomes" id="UP000650081">
    <property type="component" value="Unassembled WGS sequence"/>
</dbReference>
<evidence type="ECO:0000313" key="2">
    <source>
        <dbReference type="Proteomes" id="UP000650081"/>
    </source>
</evidence>
<dbReference type="AlphaFoldDB" id="A0A923PKW3"/>